<protein>
    <submittedName>
        <fullName evidence="1">Uncharacterized protein</fullName>
    </submittedName>
</protein>
<reference evidence="1 2" key="1">
    <citation type="submission" date="2020-05" db="EMBL/GenBank/DDBJ databases">
        <title>Complete genome sequence of Gemmatimonas greenlandica TET16.</title>
        <authorList>
            <person name="Zeng Y."/>
        </authorList>
    </citation>
    <scope>NUCLEOTIDE SEQUENCE [LARGE SCALE GENOMIC DNA]</scope>
    <source>
        <strain evidence="1 2">TET16</strain>
    </source>
</reference>
<organism evidence="1 2">
    <name type="scientific">Gemmatimonas groenlandica</name>
    <dbReference type="NCBI Taxonomy" id="2732249"/>
    <lineage>
        <taxon>Bacteria</taxon>
        <taxon>Pseudomonadati</taxon>
        <taxon>Gemmatimonadota</taxon>
        <taxon>Gemmatimonadia</taxon>
        <taxon>Gemmatimonadales</taxon>
        <taxon>Gemmatimonadaceae</taxon>
        <taxon>Gemmatimonas</taxon>
    </lineage>
</organism>
<dbReference type="KEGG" id="ggr:HKW67_18610"/>
<evidence type="ECO:0000313" key="1">
    <source>
        <dbReference type="EMBL" id="QJR37376.1"/>
    </source>
</evidence>
<dbReference type="AlphaFoldDB" id="A0A6M4IV49"/>
<dbReference type="RefSeq" id="WP_171226811.1">
    <property type="nucleotide sequence ID" value="NZ_CP053085.1"/>
</dbReference>
<gene>
    <name evidence="1" type="ORF">HKW67_18610</name>
</gene>
<sequence length="202" mass="22165">MSGFFSRLAAMFGAPAAGDSSSAPEIVRTTLRGVPVEVINTRPDIDTTDVLARLDESLALIGTYQPWRLAHLRRDIRGIRVERFACRGAFIPQDNVIITELTFLARRDISAAPVASSILHEGVHARVHAMGVYRTEAELPREERLCRRAELAFGQALPPELGAPVVERAMASLSLDDRGVAPIVDWQEAQRRQDAADRNASA</sequence>
<keyword evidence="2" id="KW-1185">Reference proteome</keyword>
<dbReference type="Proteomes" id="UP000500938">
    <property type="component" value="Chromosome"/>
</dbReference>
<name>A0A6M4IV49_9BACT</name>
<proteinExistence type="predicted"/>
<accession>A0A6M4IV49</accession>
<dbReference type="EMBL" id="CP053085">
    <property type="protein sequence ID" value="QJR37376.1"/>
    <property type="molecule type" value="Genomic_DNA"/>
</dbReference>
<evidence type="ECO:0000313" key="2">
    <source>
        <dbReference type="Proteomes" id="UP000500938"/>
    </source>
</evidence>